<accession>A0A2K9LL84</accession>
<keyword evidence="3" id="KW-1185">Reference proteome</keyword>
<name>A0A2K9LL84_9GAMM</name>
<sequence>MAKKDDDTIGTLFGGIIILALLFSWLGIPSNTRQANGFEIASLTLANGVLAGWADDIAVQLFHSDNVSAQQAATAAFRDAILLGERQHLWVTVIFNLIGAFLSLGGVIAIWLARSASSAKQAFSMGFWAEIAESFSFHLGYKTTIGHWAVSQEEVGITLMVAVIMGLLAIRINKSYGKRPAASAA</sequence>
<feature type="transmembrane region" description="Helical" evidence="1">
    <location>
        <begin position="155"/>
        <end position="172"/>
    </location>
</feature>
<reference evidence="3" key="1">
    <citation type="submission" date="2017-08" db="EMBL/GenBank/DDBJ databases">
        <title>Direct submision.</title>
        <authorList>
            <person name="Kim S.-J."/>
            <person name="Rhee S.-K."/>
        </authorList>
    </citation>
    <scope>NUCLEOTIDE SEQUENCE [LARGE SCALE GENOMIC DNA]</scope>
    <source>
        <strain evidence="3">GI5</strain>
    </source>
</reference>
<gene>
    <name evidence="2" type="ORF">Kalk_11125</name>
</gene>
<dbReference type="KEGG" id="kak:Kalk_11125"/>
<feature type="transmembrane region" description="Helical" evidence="1">
    <location>
        <begin position="9"/>
        <end position="28"/>
    </location>
</feature>
<dbReference type="Proteomes" id="UP000235116">
    <property type="component" value="Chromosome"/>
</dbReference>
<dbReference type="AlphaFoldDB" id="A0A2K9LL84"/>
<feature type="transmembrane region" description="Helical" evidence="1">
    <location>
        <begin position="89"/>
        <end position="113"/>
    </location>
</feature>
<evidence type="ECO:0000313" key="3">
    <source>
        <dbReference type="Proteomes" id="UP000235116"/>
    </source>
</evidence>
<organism evidence="2 3">
    <name type="scientific">Ketobacter alkanivorans</name>
    <dbReference type="NCBI Taxonomy" id="1917421"/>
    <lineage>
        <taxon>Bacteria</taxon>
        <taxon>Pseudomonadati</taxon>
        <taxon>Pseudomonadota</taxon>
        <taxon>Gammaproteobacteria</taxon>
        <taxon>Pseudomonadales</taxon>
        <taxon>Ketobacteraceae</taxon>
        <taxon>Ketobacter</taxon>
    </lineage>
</organism>
<keyword evidence="1" id="KW-0812">Transmembrane</keyword>
<keyword evidence="1" id="KW-1133">Transmembrane helix</keyword>
<dbReference type="EMBL" id="CP022684">
    <property type="protein sequence ID" value="AUM12941.1"/>
    <property type="molecule type" value="Genomic_DNA"/>
</dbReference>
<proteinExistence type="predicted"/>
<keyword evidence="1" id="KW-0472">Membrane</keyword>
<dbReference type="RefSeq" id="WP_101894321.1">
    <property type="nucleotide sequence ID" value="NZ_CP022684.1"/>
</dbReference>
<evidence type="ECO:0000256" key="1">
    <source>
        <dbReference type="SAM" id="Phobius"/>
    </source>
</evidence>
<protein>
    <submittedName>
        <fullName evidence="2">Uncharacterized protein</fullName>
    </submittedName>
</protein>
<evidence type="ECO:0000313" key="2">
    <source>
        <dbReference type="EMBL" id="AUM12941.1"/>
    </source>
</evidence>